<protein>
    <submittedName>
        <fullName evidence="2">Uncharacterized protein</fullName>
    </submittedName>
</protein>
<feature type="compositionally biased region" description="Basic and acidic residues" evidence="1">
    <location>
        <begin position="144"/>
        <end position="156"/>
    </location>
</feature>
<feature type="region of interest" description="Disordered" evidence="1">
    <location>
        <begin position="459"/>
        <end position="582"/>
    </location>
</feature>
<reference evidence="2" key="1">
    <citation type="submission" date="2023-03" db="EMBL/GenBank/DDBJ databases">
        <title>Massive genome expansion in bonnet fungi (Mycena s.s.) driven by repeated elements and novel gene families across ecological guilds.</title>
        <authorList>
            <consortium name="Lawrence Berkeley National Laboratory"/>
            <person name="Harder C.B."/>
            <person name="Miyauchi S."/>
            <person name="Viragh M."/>
            <person name="Kuo A."/>
            <person name="Thoen E."/>
            <person name="Andreopoulos B."/>
            <person name="Lu D."/>
            <person name="Skrede I."/>
            <person name="Drula E."/>
            <person name="Henrissat B."/>
            <person name="Morin E."/>
            <person name="Kohler A."/>
            <person name="Barry K."/>
            <person name="LaButti K."/>
            <person name="Morin E."/>
            <person name="Salamov A."/>
            <person name="Lipzen A."/>
            <person name="Mereny Z."/>
            <person name="Hegedus B."/>
            <person name="Baldrian P."/>
            <person name="Stursova M."/>
            <person name="Weitz H."/>
            <person name="Taylor A."/>
            <person name="Grigoriev I.V."/>
            <person name="Nagy L.G."/>
            <person name="Martin F."/>
            <person name="Kauserud H."/>
        </authorList>
    </citation>
    <scope>NUCLEOTIDE SEQUENCE</scope>
    <source>
        <strain evidence="2">9144</strain>
    </source>
</reference>
<evidence type="ECO:0000313" key="3">
    <source>
        <dbReference type="Proteomes" id="UP001219525"/>
    </source>
</evidence>
<accession>A0AAD6URL3</accession>
<feature type="compositionally biased region" description="Polar residues" evidence="1">
    <location>
        <begin position="14"/>
        <end position="25"/>
    </location>
</feature>
<feature type="compositionally biased region" description="Low complexity" evidence="1">
    <location>
        <begin position="122"/>
        <end position="139"/>
    </location>
</feature>
<name>A0AAD6URL3_9AGAR</name>
<gene>
    <name evidence="2" type="ORF">GGX14DRAFT_577639</name>
</gene>
<dbReference type="Proteomes" id="UP001219525">
    <property type="component" value="Unassembled WGS sequence"/>
</dbReference>
<organism evidence="2 3">
    <name type="scientific">Mycena pura</name>
    <dbReference type="NCBI Taxonomy" id="153505"/>
    <lineage>
        <taxon>Eukaryota</taxon>
        <taxon>Fungi</taxon>
        <taxon>Dikarya</taxon>
        <taxon>Basidiomycota</taxon>
        <taxon>Agaricomycotina</taxon>
        <taxon>Agaricomycetes</taxon>
        <taxon>Agaricomycetidae</taxon>
        <taxon>Agaricales</taxon>
        <taxon>Marasmiineae</taxon>
        <taxon>Mycenaceae</taxon>
        <taxon>Mycena</taxon>
    </lineage>
</organism>
<sequence>MTPRGPSVPGSGQGRPQTQRVTSNVARAEVLAAKKVANKSADPKGAPPSAAAPSVFWADYDSTPKLVRHSGSHLAPRCSLCLPSTFLAPPKSGTLSLRAGCVGFHGEEEGTGREVARRSRKATVVTVSSKSSARTTAASQKTVSSDRSRPLRKQGDDGGVPESVPAALRGQAHPTSDAAAPFPNEDYPKLLCARFHVDDSEKYDPLLEFGLENNLLLGKDESQTDLLRDVVIRYTRGHKNFLWENLSSAIIEVCRVNATEVKLIDHFPPGSYKGPWSLGYEELTLTAHTVFAVQQVVEGLTAFLGKSPTTSFVLDFNFNLLQLLSESSEEVTIWFTLSALQLRLKRADTHIRQYIARIKRELTQTEEEGHLSSVESTISEVCEQYGRVTPERDLWHLLAHRDYGLAAINVDPVVLQQGLQATKISDSVDAHPYRTSVYTKPDLTRDISLTEDCYVQGVLPSPTTHERRNEAPPQTPWPNAPAPLFPTGSGAPANPGDPGGSHHSSSEHGRLGQRGGPPLGIPRGGPPSDDPHRGVAPAWEANRRGDPGGGYPEGGPPGGDPPIPDPVPSGGRDGDSGARWQLNPKLNTSLLPSWDGHGKSVIPYVIKMSELADLSPHMFIDIAQLAPQHFEDRARDWWNNLPKDVRAIYRSDWGHLLDAIRHQFFMARWEEDRSKEFDSM</sequence>
<comment type="caution">
    <text evidence="2">The sequence shown here is derived from an EMBL/GenBank/DDBJ whole genome shotgun (WGS) entry which is preliminary data.</text>
</comment>
<feature type="region of interest" description="Disordered" evidence="1">
    <location>
        <begin position="109"/>
        <end position="182"/>
    </location>
</feature>
<dbReference type="EMBL" id="JARJCW010000113">
    <property type="protein sequence ID" value="KAJ7192976.1"/>
    <property type="molecule type" value="Genomic_DNA"/>
</dbReference>
<evidence type="ECO:0000256" key="1">
    <source>
        <dbReference type="SAM" id="MobiDB-lite"/>
    </source>
</evidence>
<dbReference type="AlphaFoldDB" id="A0AAD6URL3"/>
<feature type="compositionally biased region" description="Pro residues" evidence="1">
    <location>
        <begin position="473"/>
        <end position="484"/>
    </location>
</feature>
<feature type="region of interest" description="Disordered" evidence="1">
    <location>
        <begin position="1"/>
        <end position="27"/>
    </location>
</feature>
<evidence type="ECO:0000313" key="2">
    <source>
        <dbReference type="EMBL" id="KAJ7192976.1"/>
    </source>
</evidence>
<proteinExistence type="predicted"/>
<feature type="compositionally biased region" description="Pro residues" evidence="1">
    <location>
        <begin position="554"/>
        <end position="567"/>
    </location>
</feature>
<keyword evidence="3" id="KW-1185">Reference proteome</keyword>